<name>A0ACC1HGF9_9FUNG</name>
<evidence type="ECO:0000313" key="2">
    <source>
        <dbReference type="Proteomes" id="UP001145114"/>
    </source>
</evidence>
<accession>A0ACC1HGF9</accession>
<dbReference type="Proteomes" id="UP001145114">
    <property type="component" value="Unassembled WGS sequence"/>
</dbReference>
<dbReference type="EMBL" id="JAMZIH010005214">
    <property type="protein sequence ID" value="KAJ1675658.1"/>
    <property type="molecule type" value="Genomic_DNA"/>
</dbReference>
<keyword evidence="2" id="KW-1185">Reference proteome</keyword>
<evidence type="ECO:0000313" key="1">
    <source>
        <dbReference type="EMBL" id="KAJ1675658.1"/>
    </source>
</evidence>
<proteinExistence type="predicted"/>
<organism evidence="1 2">
    <name type="scientific">Spiromyces aspiralis</name>
    <dbReference type="NCBI Taxonomy" id="68401"/>
    <lineage>
        <taxon>Eukaryota</taxon>
        <taxon>Fungi</taxon>
        <taxon>Fungi incertae sedis</taxon>
        <taxon>Zoopagomycota</taxon>
        <taxon>Kickxellomycotina</taxon>
        <taxon>Kickxellomycetes</taxon>
        <taxon>Kickxellales</taxon>
        <taxon>Kickxellaceae</taxon>
        <taxon>Spiromyces</taxon>
    </lineage>
</organism>
<comment type="caution">
    <text evidence="1">The sequence shown here is derived from an EMBL/GenBank/DDBJ whole genome shotgun (WGS) entry which is preliminary data.</text>
</comment>
<gene>
    <name evidence="1" type="ORF">EV182_000834</name>
</gene>
<feature type="non-terminal residue" evidence="1">
    <location>
        <position position="1"/>
    </location>
</feature>
<reference evidence="1" key="1">
    <citation type="submission" date="2022-06" db="EMBL/GenBank/DDBJ databases">
        <title>Phylogenomic reconstructions and comparative analyses of Kickxellomycotina fungi.</title>
        <authorList>
            <person name="Reynolds N.K."/>
            <person name="Stajich J.E."/>
            <person name="Barry K."/>
            <person name="Grigoriev I.V."/>
            <person name="Crous P."/>
            <person name="Smith M.E."/>
        </authorList>
    </citation>
    <scope>NUCLEOTIDE SEQUENCE</scope>
    <source>
        <strain evidence="1">RSA 2271</strain>
    </source>
</reference>
<protein>
    <submittedName>
        <fullName evidence="1">Uncharacterized protein</fullName>
    </submittedName>
</protein>
<sequence length="348" mass="36188">GAPAAPNNGSASKPTIGLPRKGADKVAQDAVNGQPQKSAAISKSLVGSRIMQAMDSLGISGVAKSNLLIRLKAAMTSANAANLQRQQVVSPLMLEHNFSQLPTTAATSGVHKRSRPREFEDSLNTASSLPGGRDSRAKRTRMTQSAQSTPLLTATRVSSRNPPPSIPTLTSSGRCSGHNNHKGSNFSPLRPVSEQAPDGQDADDEDDMEIDIVGINDKVTISSGLKKSRSQPAMVARRQQSTTMTTVSGRKPVVPGKAVAAGAQSTPVKGVHRESMAKPNATMKPNGRAQTPRSNTSGSSSNSGADAKPAIKSAATACAKQQPQEKTSVGEEDELVDIGGSDGDDDLR</sequence>